<evidence type="ECO:0000256" key="1">
    <source>
        <dbReference type="SAM" id="Phobius"/>
    </source>
</evidence>
<organism evidence="2 3">
    <name type="scientific">Linnemannia gamsii</name>
    <dbReference type="NCBI Taxonomy" id="64522"/>
    <lineage>
        <taxon>Eukaryota</taxon>
        <taxon>Fungi</taxon>
        <taxon>Fungi incertae sedis</taxon>
        <taxon>Mucoromycota</taxon>
        <taxon>Mortierellomycotina</taxon>
        <taxon>Mortierellomycetes</taxon>
        <taxon>Mortierellales</taxon>
        <taxon>Mortierellaceae</taxon>
        <taxon>Linnemannia</taxon>
    </lineage>
</organism>
<name>A0ABQ7K5A8_9FUNG</name>
<sequence>MSLKIPAYTNPCLSPSFYINQPKTIFLFAVPDGTPTLVSHIVDLTDIYAPMVTYIASNSKTDPLYEWDSMTEKSCFTNPLSSTSAGAPAAYTSTEVQQFGPRSSGALLLNTNELNQAYDLPIVQFRSSRLFATTQVRGPEDFTVAWVNFTSFDPVSNAKTVKSGCPQGFDSLPLTASMLAVGAYSTTNASGFLALFDKDGVGSLYTASSVVNDPATNSPLSWLFAGPKRPIDNGGAKLTPDAVAISAQGVAYILDQAENNLTVVYLRPNTSNWLVMVVTNGGGGLPLFNKNMVGMILQEPNGSTGKIVIYSLDKSTGVAKFNLLDTITGIWTGGTEPSATATSRSDSSDDDQLTDSLVIIIGGVAGALCLLLAIVLSRPILHPSFVQSH</sequence>
<evidence type="ECO:0000313" key="3">
    <source>
        <dbReference type="Proteomes" id="UP001194696"/>
    </source>
</evidence>
<feature type="transmembrane region" description="Helical" evidence="1">
    <location>
        <begin position="357"/>
        <end position="376"/>
    </location>
</feature>
<evidence type="ECO:0000313" key="2">
    <source>
        <dbReference type="EMBL" id="KAG0291206.1"/>
    </source>
</evidence>
<reference evidence="2 3" key="1">
    <citation type="journal article" date="2020" name="Fungal Divers.">
        <title>Resolving the Mortierellaceae phylogeny through synthesis of multi-gene phylogenetics and phylogenomics.</title>
        <authorList>
            <person name="Vandepol N."/>
            <person name="Liber J."/>
            <person name="Desiro A."/>
            <person name="Na H."/>
            <person name="Kennedy M."/>
            <person name="Barry K."/>
            <person name="Grigoriev I.V."/>
            <person name="Miller A.N."/>
            <person name="O'Donnell K."/>
            <person name="Stajich J.E."/>
            <person name="Bonito G."/>
        </authorList>
    </citation>
    <scope>NUCLEOTIDE SEQUENCE [LARGE SCALE GENOMIC DNA]</scope>
    <source>
        <strain evidence="2 3">AD045</strain>
    </source>
</reference>
<gene>
    <name evidence="2" type="ORF">BGZ96_005399</name>
</gene>
<keyword evidence="1" id="KW-0472">Membrane</keyword>
<protein>
    <submittedName>
        <fullName evidence="2">Uncharacterized protein</fullName>
    </submittedName>
</protein>
<keyword evidence="1" id="KW-1133">Transmembrane helix</keyword>
<dbReference type="Proteomes" id="UP001194696">
    <property type="component" value="Unassembled WGS sequence"/>
</dbReference>
<keyword evidence="3" id="KW-1185">Reference proteome</keyword>
<proteinExistence type="predicted"/>
<comment type="caution">
    <text evidence="2">The sequence shown here is derived from an EMBL/GenBank/DDBJ whole genome shotgun (WGS) entry which is preliminary data.</text>
</comment>
<accession>A0ABQ7K5A8</accession>
<keyword evidence="1" id="KW-0812">Transmembrane</keyword>
<dbReference type="EMBL" id="JAAAIM010000253">
    <property type="protein sequence ID" value="KAG0291206.1"/>
    <property type="molecule type" value="Genomic_DNA"/>
</dbReference>